<reference evidence="10" key="2">
    <citation type="submission" date="2021-04" db="EMBL/GenBank/DDBJ databases">
        <authorList>
            <person name="Gilroy R."/>
        </authorList>
    </citation>
    <scope>NUCLEOTIDE SEQUENCE</scope>
    <source>
        <strain evidence="10">CHK199-9574</strain>
    </source>
</reference>
<sequence>MLKTTLKNYAKLLAKTGLNVQKGQQVVISADLENADFVLLAAEECYRAGAERVDVEWTHQPLARLHAEKRSLEQLSRVLPWQEERLRAEIRTLPARLYILSEDPDGLAGVDAEKYASAAQARSRIIKPYRDRTENKYQWCIAAAAGNAWAKKVFPGETAARAEEKLWEAIISTSRADGNPVANWNAHNADLAQRCARLNSLRLASLEYESSNGTRLKVGLMPEGRFAAGREKTLSGVEFNPNIPSEEVFTSPKRGEAEGIVYSTKPLSYQGQLIRNFSVRFEEGRAVEVHASQGEAALKKMISADEGAAYLGECALVPYDSPISRSGVLFYNTLFDENAACHLALGKGFPECVEGFGSLSEEKLRALGLNDSMIHVDFMIGNEDMKITGITEQGARVRIFENGNWASETDA</sequence>
<name>A0A9D1Z864_9FIRM</name>
<evidence type="ECO:0000256" key="3">
    <source>
        <dbReference type="ARBA" id="ARBA00001947"/>
    </source>
</evidence>
<evidence type="ECO:0000256" key="4">
    <source>
        <dbReference type="ARBA" id="ARBA00008236"/>
    </source>
</evidence>
<dbReference type="Pfam" id="PF02073">
    <property type="entry name" value="Peptidase_M29"/>
    <property type="match status" value="1"/>
</dbReference>
<comment type="cofactor">
    <cofactor evidence="2">
        <name>Mg(2+)</name>
        <dbReference type="ChEBI" id="CHEBI:18420"/>
    </cofactor>
</comment>
<dbReference type="GO" id="GO:0046872">
    <property type="term" value="F:metal ion binding"/>
    <property type="evidence" value="ECO:0007669"/>
    <property type="project" value="UniProtKB-KW"/>
</dbReference>
<keyword evidence="8" id="KW-0378">Hydrolase</keyword>
<protein>
    <submittedName>
        <fullName evidence="10">Aminopeptidase</fullName>
    </submittedName>
</protein>
<dbReference type="Gene3D" id="3.40.1830.10">
    <property type="entry name" value="Thermophilic metalloprotease (M29)"/>
    <property type="match status" value="1"/>
</dbReference>
<organism evidence="10 11">
    <name type="scientific">Candidatus Borkfalkia excrementavium</name>
    <dbReference type="NCBI Taxonomy" id="2838505"/>
    <lineage>
        <taxon>Bacteria</taxon>
        <taxon>Bacillati</taxon>
        <taxon>Bacillota</taxon>
        <taxon>Clostridia</taxon>
        <taxon>Christensenellales</taxon>
        <taxon>Christensenellaceae</taxon>
        <taxon>Candidatus Borkfalkia</taxon>
    </lineage>
</organism>
<keyword evidence="6" id="KW-0645">Protease</keyword>
<evidence type="ECO:0000256" key="2">
    <source>
        <dbReference type="ARBA" id="ARBA00001946"/>
    </source>
</evidence>
<proteinExistence type="inferred from homology"/>
<reference evidence="10" key="1">
    <citation type="journal article" date="2021" name="PeerJ">
        <title>Extensive microbial diversity within the chicken gut microbiome revealed by metagenomics and culture.</title>
        <authorList>
            <person name="Gilroy R."/>
            <person name="Ravi A."/>
            <person name="Getino M."/>
            <person name="Pursley I."/>
            <person name="Horton D.L."/>
            <person name="Alikhan N.F."/>
            <person name="Baker D."/>
            <person name="Gharbi K."/>
            <person name="Hall N."/>
            <person name="Watson M."/>
            <person name="Adriaenssens E.M."/>
            <person name="Foster-Nyarko E."/>
            <person name="Jarju S."/>
            <person name="Secka A."/>
            <person name="Antonio M."/>
            <person name="Oren A."/>
            <person name="Chaudhuri R.R."/>
            <person name="La Ragione R."/>
            <person name="Hildebrand F."/>
            <person name="Pallen M.J."/>
        </authorList>
    </citation>
    <scope>NUCLEOTIDE SEQUENCE</scope>
    <source>
        <strain evidence="10">CHK199-9574</strain>
    </source>
</reference>
<dbReference type="PANTHER" id="PTHR34448:SF3">
    <property type="entry name" value="AMINOPEPTIDASE AMPS"/>
    <property type="match status" value="1"/>
</dbReference>
<comment type="caution">
    <text evidence="10">The sequence shown here is derived from an EMBL/GenBank/DDBJ whole genome shotgun (WGS) entry which is preliminary data.</text>
</comment>
<gene>
    <name evidence="10" type="ORF">H9728_04310</name>
</gene>
<dbReference type="InterPro" id="IPR000787">
    <property type="entry name" value="Peptidase_M29"/>
</dbReference>
<dbReference type="PRINTS" id="PR00919">
    <property type="entry name" value="THERMOPTASE"/>
</dbReference>
<comment type="cofactor">
    <cofactor evidence="1">
        <name>Co(2+)</name>
        <dbReference type="ChEBI" id="CHEBI:48828"/>
    </cofactor>
</comment>
<keyword evidence="5 10" id="KW-0031">Aminopeptidase</keyword>
<dbReference type="GO" id="GO:0008237">
    <property type="term" value="F:metallopeptidase activity"/>
    <property type="evidence" value="ECO:0007669"/>
    <property type="project" value="UniProtKB-KW"/>
</dbReference>
<keyword evidence="7" id="KW-0479">Metal-binding</keyword>
<dbReference type="Proteomes" id="UP000824135">
    <property type="component" value="Unassembled WGS sequence"/>
</dbReference>
<dbReference type="EMBL" id="DXCO01000032">
    <property type="protein sequence ID" value="HIY78247.1"/>
    <property type="molecule type" value="Genomic_DNA"/>
</dbReference>
<evidence type="ECO:0000256" key="1">
    <source>
        <dbReference type="ARBA" id="ARBA00001941"/>
    </source>
</evidence>
<evidence type="ECO:0000256" key="8">
    <source>
        <dbReference type="ARBA" id="ARBA00022801"/>
    </source>
</evidence>
<evidence type="ECO:0000256" key="9">
    <source>
        <dbReference type="ARBA" id="ARBA00023049"/>
    </source>
</evidence>
<dbReference type="AlphaFoldDB" id="A0A9D1Z864"/>
<evidence type="ECO:0000313" key="11">
    <source>
        <dbReference type="Proteomes" id="UP000824135"/>
    </source>
</evidence>
<dbReference type="GO" id="GO:0006508">
    <property type="term" value="P:proteolysis"/>
    <property type="evidence" value="ECO:0007669"/>
    <property type="project" value="UniProtKB-KW"/>
</dbReference>
<dbReference type="GO" id="GO:0004177">
    <property type="term" value="F:aminopeptidase activity"/>
    <property type="evidence" value="ECO:0007669"/>
    <property type="project" value="UniProtKB-KW"/>
</dbReference>
<dbReference type="InterPro" id="IPR035097">
    <property type="entry name" value="M29_N-terminal"/>
</dbReference>
<comment type="similarity">
    <text evidence="4">Belongs to the peptidase M29 family.</text>
</comment>
<dbReference type="InterPro" id="IPR052170">
    <property type="entry name" value="M29_Exopeptidase"/>
</dbReference>
<evidence type="ECO:0000313" key="10">
    <source>
        <dbReference type="EMBL" id="HIY78247.1"/>
    </source>
</evidence>
<accession>A0A9D1Z864</accession>
<dbReference type="SUPFAM" id="SSF144052">
    <property type="entry name" value="Thermophilic metalloprotease-like"/>
    <property type="match status" value="1"/>
</dbReference>
<keyword evidence="9" id="KW-0482">Metalloprotease</keyword>
<evidence type="ECO:0000256" key="5">
    <source>
        <dbReference type="ARBA" id="ARBA00022438"/>
    </source>
</evidence>
<comment type="cofactor">
    <cofactor evidence="3">
        <name>Zn(2+)</name>
        <dbReference type="ChEBI" id="CHEBI:29105"/>
    </cofactor>
</comment>
<evidence type="ECO:0000256" key="6">
    <source>
        <dbReference type="ARBA" id="ARBA00022670"/>
    </source>
</evidence>
<dbReference type="PANTHER" id="PTHR34448">
    <property type="entry name" value="AMINOPEPTIDASE"/>
    <property type="match status" value="1"/>
</dbReference>
<evidence type="ECO:0000256" key="7">
    <source>
        <dbReference type="ARBA" id="ARBA00022723"/>
    </source>
</evidence>